<feature type="region of interest" description="Disordered" evidence="7">
    <location>
        <begin position="183"/>
        <end position="208"/>
    </location>
</feature>
<keyword evidence="10" id="KW-1185">Reference proteome</keyword>
<evidence type="ECO:0000256" key="7">
    <source>
        <dbReference type="SAM" id="MobiDB-lite"/>
    </source>
</evidence>
<dbReference type="EMBL" id="JAVHNQ010000015">
    <property type="protein sequence ID" value="KAK6332283.1"/>
    <property type="molecule type" value="Genomic_DNA"/>
</dbReference>
<comment type="subcellular location">
    <subcellularLocation>
        <location evidence="1">Nucleus</location>
    </subcellularLocation>
</comment>
<evidence type="ECO:0000256" key="5">
    <source>
        <dbReference type="ARBA" id="ARBA00023163"/>
    </source>
</evidence>
<evidence type="ECO:0000259" key="8">
    <source>
        <dbReference type="PROSITE" id="PS50048"/>
    </source>
</evidence>
<evidence type="ECO:0000256" key="2">
    <source>
        <dbReference type="ARBA" id="ARBA00022723"/>
    </source>
</evidence>
<dbReference type="Pfam" id="PF00172">
    <property type="entry name" value="Zn_clus"/>
    <property type="match status" value="1"/>
</dbReference>
<dbReference type="InterPro" id="IPR051089">
    <property type="entry name" value="prtT"/>
</dbReference>
<gene>
    <name evidence="9" type="primary">SEF1</name>
    <name evidence="9" type="ORF">TWF696_003002</name>
</gene>
<dbReference type="Proteomes" id="UP001375240">
    <property type="component" value="Unassembled WGS sequence"/>
</dbReference>
<dbReference type="SUPFAM" id="SSF57701">
    <property type="entry name" value="Zn2/Cys6 DNA-binding domain"/>
    <property type="match status" value="1"/>
</dbReference>
<dbReference type="InterPro" id="IPR001138">
    <property type="entry name" value="Zn2Cys6_DnaBD"/>
</dbReference>
<dbReference type="GO" id="GO:0008270">
    <property type="term" value="F:zinc ion binding"/>
    <property type="evidence" value="ECO:0007669"/>
    <property type="project" value="InterPro"/>
</dbReference>
<keyword evidence="4" id="KW-0238">DNA-binding</keyword>
<dbReference type="CDD" id="cd12148">
    <property type="entry name" value="fungal_TF_MHR"/>
    <property type="match status" value="1"/>
</dbReference>
<dbReference type="GO" id="GO:0000981">
    <property type="term" value="F:DNA-binding transcription factor activity, RNA polymerase II-specific"/>
    <property type="evidence" value="ECO:0007669"/>
    <property type="project" value="InterPro"/>
</dbReference>
<reference evidence="9 10" key="1">
    <citation type="submission" date="2019-10" db="EMBL/GenBank/DDBJ databases">
        <authorList>
            <person name="Palmer J.M."/>
        </authorList>
    </citation>
    <scope>NUCLEOTIDE SEQUENCE [LARGE SCALE GENOMIC DNA]</scope>
    <source>
        <strain evidence="9 10">TWF696</strain>
    </source>
</reference>
<keyword evidence="5" id="KW-0804">Transcription</keyword>
<evidence type="ECO:0000256" key="6">
    <source>
        <dbReference type="ARBA" id="ARBA00023242"/>
    </source>
</evidence>
<dbReference type="Gene3D" id="4.10.240.10">
    <property type="entry name" value="Zn(2)-C6 fungal-type DNA-binding domain"/>
    <property type="match status" value="1"/>
</dbReference>
<dbReference type="GO" id="GO:0000976">
    <property type="term" value="F:transcription cis-regulatory region binding"/>
    <property type="evidence" value="ECO:0007669"/>
    <property type="project" value="TreeGrafter"/>
</dbReference>
<protein>
    <submittedName>
        <fullName evidence="9">Suppressor protein sef1</fullName>
    </submittedName>
</protein>
<dbReference type="PROSITE" id="PS00463">
    <property type="entry name" value="ZN2_CY6_FUNGAL_1"/>
    <property type="match status" value="1"/>
</dbReference>
<evidence type="ECO:0000256" key="4">
    <source>
        <dbReference type="ARBA" id="ARBA00023125"/>
    </source>
</evidence>
<dbReference type="PROSITE" id="PS50048">
    <property type="entry name" value="ZN2_CY6_FUNGAL_2"/>
    <property type="match status" value="1"/>
</dbReference>
<organism evidence="9 10">
    <name type="scientific">Orbilia brochopaga</name>
    <dbReference type="NCBI Taxonomy" id="3140254"/>
    <lineage>
        <taxon>Eukaryota</taxon>
        <taxon>Fungi</taxon>
        <taxon>Dikarya</taxon>
        <taxon>Ascomycota</taxon>
        <taxon>Pezizomycotina</taxon>
        <taxon>Orbiliomycetes</taxon>
        <taxon>Orbiliales</taxon>
        <taxon>Orbiliaceae</taxon>
        <taxon>Orbilia</taxon>
    </lineage>
</organism>
<evidence type="ECO:0000256" key="1">
    <source>
        <dbReference type="ARBA" id="ARBA00004123"/>
    </source>
</evidence>
<dbReference type="SMART" id="SM00066">
    <property type="entry name" value="GAL4"/>
    <property type="match status" value="1"/>
</dbReference>
<keyword evidence="2" id="KW-0479">Metal-binding</keyword>
<evidence type="ECO:0000256" key="3">
    <source>
        <dbReference type="ARBA" id="ARBA00023015"/>
    </source>
</evidence>
<dbReference type="CDD" id="cd00067">
    <property type="entry name" value="GAL4"/>
    <property type="match status" value="1"/>
</dbReference>
<evidence type="ECO:0000313" key="10">
    <source>
        <dbReference type="Proteomes" id="UP001375240"/>
    </source>
</evidence>
<name>A0AAV9U1F9_9PEZI</name>
<dbReference type="PANTHER" id="PTHR31845:SF21">
    <property type="entry name" value="REGULATORY PROTEIN LEU3"/>
    <property type="match status" value="1"/>
</dbReference>
<sequence length="638" mass="70259">MRAKACTTCRQWKARCDATVGSPEGCSRCRSLKLTCVFDASFKRTSKNKCLQQMSSEIQQLRQALIESNKNTSSSSPSIATPQLCMTEDSPNSFSAGWQPGISAASGSIPVADQPTASGAVDLRQASPMSTRASPQGILQLQPPSLDPAQSDASSNQIAPNGPGEGAFGTDWPRQLFVATNEAPGLPASSNSSLPQPSPIGRRAPSSTPYRILGDVGLTRGQVDDQFRTYFAHYHHYLPFKMESSSPEEIYARSPLLFWVIITIASTRKLRGRLAPMIKAMVGETMYVRRHSIESVQALLLLCLWPFPTLSMNEDPSHIYSGIATQIALQLGLHCHSQAHSHLTIFQNQMKPDDEIKMTAWMACFLVNQMQSNMLGVPPTIMVDNNIINHFGHPALDPTLAKMCRIFHLLTQCTLTISGYGPASPSSPPGDTNSRFKMIMAYGAEFASLQATHLDPMDENTKILFLFARVQLWSFALIDDVPLALSPSPSPSSYLDIIKYAERDACDLIELCYGLNLSITPVYIRRAMSYCAFVLARILRSQHASQCEVLEDNIEKVRQALITTSDARGDIIHKACELLQDIPYMEDKRLSPPITSRMGASVLYDLLRIASENKLGSQLGQRTLAFDLDGFDWNILGM</sequence>
<accession>A0AAV9U1F9</accession>
<evidence type="ECO:0000313" key="9">
    <source>
        <dbReference type="EMBL" id="KAK6332283.1"/>
    </source>
</evidence>
<dbReference type="InterPro" id="IPR036864">
    <property type="entry name" value="Zn2-C6_fun-type_DNA-bd_sf"/>
</dbReference>
<keyword evidence="6" id="KW-0539">Nucleus</keyword>
<dbReference type="PANTHER" id="PTHR31845">
    <property type="entry name" value="FINGER DOMAIN PROTEIN, PUTATIVE-RELATED"/>
    <property type="match status" value="1"/>
</dbReference>
<dbReference type="GO" id="GO:0006351">
    <property type="term" value="P:DNA-templated transcription"/>
    <property type="evidence" value="ECO:0007669"/>
    <property type="project" value="InterPro"/>
</dbReference>
<dbReference type="InterPro" id="IPR007219">
    <property type="entry name" value="XnlR_reg_dom"/>
</dbReference>
<dbReference type="GO" id="GO:0005634">
    <property type="term" value="C:nucleus"/>
    <property type="evidence" value="ECO:0007669"/>
    <property type="project" value="UniProtKB-SubCell"/>
</dbReference>
<keyword evidence="3" id="KW-0805">Transcription regulation</keyword>
<dbReference type="AlphaFoldDB" id="A0AAV9U1F9"/>
<proteinExistence type="predicted"/>
<feature type="region of interest" description="Disordered" evidence="7">
    <location>
        <begin position="96"/>
        <end position="171"/>
    </location>
</feature>
<feature type="compositionally biased region" description="Polar residues" evidence="7">
    <location>
        <begin position="127"/>
        <end position="143"/>
    </location>
</feature>
<comment type="caution">
    <text evidence="9">The sequence shown here is derived from an EMBL/GenBank/DDBJ whole genome shotgun (WGS) entry which is preliminary data.</text>
</comment>
<dbReference type="Pfam" id="PF04082">
    <property type="entry name" value="Fungal_trans"/>
    <property type="match status" value="1"/>
</dbReference>
<feature type="domain" description="Zn(2)-C6 fungal-type" evidence="8">
    <location>
        <begin position="5"/>
        <end position="38"/>
    </location>
</feature>